<keyword evidence="4" id="KW-1185">Reference proteome</keyword>
<evidence type="ECO:0000313" key="4">
    <source>
        <dbReference type="Proteomes" id="UP001465668"/>
    </source>
</evidence>
<feature type="region of interest" description="Disordered" evidence="1">
    <location>
        <begin position="94"/>
        <end position="121"/>
    </location>
</feature>
<dbReference type="Gene3D" id="2.60.120.260">
    <property type="entry name" value="Galactose-binding domain-like"/>
    <property type="match status" value="1"/>
</dbReference>
<gene>
    <name evidence="3" type="ORF">SCAR479_04862</name>
</gene>
<feature type="compositionally biased region" description="Low complexity" evidence="1">
    <location>
        <begin position="31"/>
        <end position="41"/>
    </location>
</feature>
<feature type="region of interest" description="Disordered" evidence="1">
    <location>
        <begin position="21"/>
        <end position="41"/>
    </location>
</feature>
<organism evidence="3 4">
    <name type="scientific">Seiridium cardinale</name>
    <dbReference type="NCBI Taxonomy" id="138064"/>
    <lineage>
        <taxon>Eukaryota</taxon>
        <taxon>Fungi</taxon>
        <taxon>Dikarya</taxon>
        <taxon>Ascomycota</taxon>
        <taxon>Pezizomycotina</taxon>
        <taxon>Sordariomycetes</taxon>
        <taxon>Xylariomycetidae</taxon>
        <taxon>Amphisphaeriales</taxon>
        <taxon>Sporocadaceae</taxon>
        <taxon>Seiridium</taxon>
    </lineage>
</organism>
<dbReference type="Proteomes" id="UP001465668">
    <property type="component" value="Unassembled WGS sequence"/>
</dbReference>
<accession>A0ABR2Y4I7</accession>
<comment type="caution">
    <text evidence="3">The sequence shown here is derived from an EMBL/GenBank/DDBJ whole genome shotgun (WGS) entry which is preliminary data.</text>
</comment>
<protein>
    <recommendedName>
        <fullName evidence="5">CBM-cenC domain-containing protein</fullName>
    </recommendedName>
</protein>
<evidence type="ECO:0008006" key="5">
    <source>
        <dbReference type="Google" id="ProtNLM"/>
    </source>
</evidence>
<evidence type="ECO:0000256" key="2">
    <source>
        <dbReference type="SAM" id="SignalP"/>
    </source>
</evidence>
<dbReference type="EMBL" id="JARVKM010000004">
    <property type="protein sequence ID" value="KAK9781041.1"/>
    <property type="molecule type" value="Genomic_DNA"/>
</dbReference>
<keyword evidence="2" id="KW-0732">Signal</keyword>
<evidence type="ECO:0000256" key="1">
    <source>
        <dbReference type="SAM" id="MobiDB-lite"/>
    </source>
</evidence>
<sequence>MRWASLCAVLGAALLPAANARPLCRPDRGTSSKLAETTATSTAESAYATTSVIQSTVTATASATTTDTYSQSTKTESATTSGFATLISTTATASETLTTAESTTTTEGASSSTTTTTEAPEPTLINLVQNGDFEDDVNTDWSLRTADIVDDAERANSPSHYVRFSVEEDYATGGNQVNQTINGLDTSRLFRLSFSAAVFSDPVLDIGEANCVLEGLQQGTVVGSWPLDYSSLDEYMSYSTEFTPSDEDITLSLRLRCSTENEVTLAVGIDDVILNDIGVAPVEDTST</sequence>
<evidence type="ECO:0000313" key="3">
    <source>
        <dbReference type="EMBL" id="KAK9781041.1"/>
    </source>
</evidence>
<feature type="chain" id="PRO_5045752196" description="CBM-cenC domain-containing protein" evidence="2">
    <location>
        <begin position="21"/>
        <end position="287"/>
    </location>
</feature>
<proteinExistence type="predicted"/>
<feature type="signal peptide" evidence="2">
    <location>
        <begin position="1"/>
        <end position="20"/>
    </location>
</feature>
<name>A0ABR2Y4I7_9PEZI</name>
<reference evidence="3 4" key="1">
    <citation type="submission" date="2024-02" db="EMBL/GenBank/DDBJ databases">
        <title>First draft genome assembly of two strains of Seiridium cardinale.</title>
        <authorList>
            <person name="Emiliani G."/>
            <person name="Scali E."/>
        </authorList>
    </citation>
    <scope>NUCLEOTIDE SEQUENCE [LARGE SCALE GENOMIC DNA]</scope>
    <source>
        <strain evidence="3 4">BM-138-000479</strain>
    </source>
</reference>